<proteinExistence type="predicted"/>
<dbReference type="Pfam" id="PF05159">
    <property type="entry name" value="Capsule_synth"/>
    <property type="match status" value="2"/>
</dbReference>
<evidence type="ECO:0000313" key="3">
    <source>
        <dbReference type="Proteomes" id="UP000471465"/>
    </source>
</evidence>
<protein>
    <submittedName>
        <fullName evidence="2">Capsule polysaccharide export protein</fullName>
    </submittedName>
</protein>
<dbReference type="AlphaFoldDB" id="A0A6N7C004"/>
<dbReference type="CDD" id="cd16439">
    <property type="entry name" value="beta_Kdo_transferase_KpsC_2"/>
    <property type="match status" value="1"/>
</dbReference>
<keyword evidence="3" id="KW-1185">Reference proteome</keyword>
<dbReference type="CDD" id="cd16440">
    <property type="entry name" value="beta_Kdo_transferase_KpsC_1"/>
    <property type="match status" value="1"/>
</dbReference>
<dbReference type="GO" id="GO:0015774">
    <property type="term" value="P:polysaccharide transport"/>
    <property type="evidence" value="ECO:0007669"/>
    <property type="project" value="InterPro"/>
</dbReference>
<dbReference type="Proteomes" id="UP000471465">
    <property type="component" value="Unassembled WGS sequence"/>
</dbReference>
<reference evidence="2 3" key="1">
    <citation type="submission" date="2019-09" db="EMBL/GenBank/DDBJ databases">
        <title>Draft genome sequence of Psychrobacter nivimaris LAMA 639, in search for biotechnological relevant genes.</title>
        <authorList>
            <person name="Lima A.O.S."/>
            <person name="Staloch B.E.K."/>
            <person name="Freitas R.C."/>
            <person name="Niero H."/>
            <person name="Silva M.A.C."/>
        </authorList>
    </citation>
    <scope>NUCLEOTIDE SEQUENCE [LARGE SCALE GENOMIC DNA]</scope>
    <source>
        <strain evidence="2 3">LAMA 639</strain>
    </source>
</reference>
<name>A0A6N7C004_9GAMM</name>
<gene>
    <name evidence="2" type="ORF">FQV37_172</name>
</gene>
<organism evidence="2 3">
    <name type="scientific">Psychrobacter nivimaris</name>
    <dbReference type="NCBI Taxonomy" id="281738"/>
    <lineage>
        <taxon>Bacteria</taxon>
        <taxon>Pseudomonadati</taxon>
        <taxon>Pseudomonadota</taxon>
        <taxon>Gammaproteobacteria</taxon>
        <taxon>Moraxellales</taxon>
        <taxon>Moraxellaceae</taxon>
        <taxon>Psychrobacter</taxon>
    </lineage>
</organism>
<sequence length="827" mass="93539">MAKEAANEIKVSTMSTSDHALLSPSSQYQSPKQLAVVGKGMCRNNLLLSQVLQANIQRWYPWSGLQHSLINRKKKSQPEAFIGWGHKKSFQRANKAATRQNVNAFSIEDGFLRSLDSGINSRHGLSVVIDDVGIYFDMTHHSRLEQLIVERTKSTSNDRAADEARAHHLMTRICEEKLSKYNSIIDCPSLDKLINEENINEKESVSPLHILLIDQVAGDASVKGAGANKRQFKKMLKSACHNHPNAHIWIKAHPASKSGYLSNLKLPKNVRLLTESLNPIELLKQVSDVYTVSSHMGFEALMLGKKVHCFGVSWYSGWGLTDDTNAPKNLLKAVEKRRLESAEILLSNRDLSNSAMFPATSHKTLETSLETLFYSAYVNYSRYVDPATKQACDIDTAIEWLVTNRWWQARLEGDLTIYEFSRWKLPFVKAFIDLPRTTLFVKPKPRLKNLLHLDHFRVNFSQPLLVWGLAKRQQVQKKLQSKLAEQSSDMPAIYCMEDGFIRSNGLGATLLAPLSVVIDKQGIYYDATQPSDLETLLQNCQPLSSEQRLRVNKLQDKLLNQRVSKYNVGVGIDVSSIQNNSWMQDAKISGRRRVLIIGQVEDDLSVQYCGSTIKTNSGLIERVRQDNPDAYLIYKPHPDVEAGLRAGKVSEAHLQQVQAVAYDTAMPDCLEWVDEVHTISSLTGFEALLRGLDVTCYGLPFYAGWGLTTDIDGQSLPKYTYLKRRQRDIPLTLEQLIYGALICYPLYRLPDGYGLAQVEQVIDYLYPLKDSHLLANSEESQSEMASTSNSSAKTVNSSLSTKFKRHATTRFMQQRHQWQQKLRKMSR</sequence>
<comment type="caution">
    <text evidence="2">The sequence shown here is derived from an EMBL/GenBank/DDBJ whole genome shotgun (WGS) entry which is preliminary data.</text>
</comment>
<dbReference type="InterPro" id="IPR007833">
    <property type="entry name" value="Capsule_polysaccharide_synth"/>
</dbReference>
<accession>A0A6N7C004</accession>
<evidence type="ECO:0000256" key="1">
    <source>
        <dbReference type="SAM" id="MobiDB-lite"/>
    </source>
</evidence>
<feature type="region of interest" description="Disordered" evidence="1">
    <location>
        <begin position="777"/>
        <end position="799"/>
    </location>
</feature>
<dbReference type="RefSeq" id="WP_240990949.1">
    <property type="nucleotide sequence ID" value="NZ_VZIZ01000011.1"/>
</dbReference>
<dbReference type="EMBL" id="VZIZ01000011">
    <property type="protein sequence ID" value="KAF0569265.1"/>
    <property type="molecule type" value="Genomic_DNA"/>
</dbReference>
<dbReference type="GO" id="GO:0000271">
    <property type="term" value="P:polysaccharide biosynthetic process"/>
    <property type="evidence" value="ECO:0007669"/>
    <property type="project" value="InterPro"/>
</dbReference>
<evidence type="ECO:0000313" key="2">
    <source>
        <dbReference type="EMBL" id="KAF0569265.1"/>
    </source>
</evidence>